<dbReference type="GO" id="GO:0061630">
    <property type="term" value="F:ubiquitin protein ligase activity"/>
    <property type="evidence" value="ECO:0007669"/>
    <property type="project" value="TreeGrafter"/>
</dbReference>
<dbReference type="InterPro" id="IPR001258">
    <property type="entry name" value="NHL_repeat"/>
</dbReference>
<name>A0A553P063_TIGCA</name>
<dbReference type="AlphaFoldDB" id="A0A553P063"/>
<dbReference type="InterPro" id="IPR011042">
    <property type="entry name" value="6-blade_b-propeller_TolB-like"/>
</dbReference>
<dbReference type="InterPro" id="IPR050952">
    <property type="entry name" value="TRIM-NHL_E3_ligases"/>
</dbReference>
<protein>
    <recommendedName>
        <fullName evidence="5">SMP-30/Gluconolactonase/LRE-like region domain-containing protein</fullName>
    </recommendedName>
</protein>
<dbReference type="EMBL" id="VCGU01000009">
    <property type="protein sequence ID" value="TRY71002.1"/>
    <property type="molecule type" value="Genomic_DNA"/>
</dbReference>
<dbReference type="Proteomes" id="UP000318571">
    <property type="component" value="Chromosome 9"/>
</dbReference>
<dbReference type="Gene3D" id="2.120.10.30">
    <property type="entry name" value="TolB, C-terminal domain"/>
    <property type="match status" value="2"/>
</dbReference>
<dbReference type="GO" id="GO:0000209">
    <property type="term" value="P:protein polyubiquitination"/>
    <property type="evidence" value="ECO:0007669"/>
    <property type="project" value="TreeGrafter"/>
</dbReference>
<dbReference type="SUPFAM" id="SSF63829">
    <property type="entry name" value="Calcium-dependent phosphotriesterase"/>
    <property type="match status" value="1"/>
</dbReference>
<dbReference type="PANTHER" id="PTHR24104:SF25">
    <property type="entry name" value="PROTEIN LIN-41"/>
    <property type="match status" value="1"/>
</dbReference>
<gene>
    <name evidence="3" type="ORF">TCAL_17343</name>
</gene>
<keyword evidence="4" id="KW-1185">Reference proteome</keyword>
<accession>A0A553P063</accession>
<feature type="repeat" description="NHL" evidence="2">
    <location>
        <begin position="274"/>
        <end position="317"/>
    </location>
</feature>
<dbReference type="STRING" id="6832.A0A553P063"/>
<evidence type="ECO:0000313" key="4">
    <source>
        <dbReference type="Proteomes" id="UP000318571"/>
    </source>
</evidence>
<reference evidence="3 4" key="1">
    <citation type="journal article" date="2018" name="Nat. Ecol. Evol.">
        <title>Genomic signatures of mitonuclear coevolution across populations of Tigriopus californicus.</title>
        <authorList>
            <person name="Barreto F.S."/>
            <person name="Watson E.T."/>
            <person name="Lima T.G."/>
            <person name="Willett C.S."/>
            <person name="Edmands S."/>
            <person name="Li W."/>
            <person name="Burton R.S."/>
        </authorList>
    </citation>
    <scope>NUCLEOTIDE SEQUENCE [LARGE SCALE GENOMIC DNA]</scope>
    <source>
        <strain evidence="3 4">San Diego</strain>
    </source>
</reference>
<dbReference type="PROSITE" id="PS51125">
    <property type="entry name" value="NHL"/>
    <property type="match status" value="1"/>
</dbReference>
<dbReference type="OMA" id="IVINYWE"/>
<dbReference type="GO" id="GO:0043161">
    <property type="term" value="P:proteasome-mediated ubiquitin-dependent protein catabolic process"/>
    <property type="evidence" value="ECO:0007669"/>
    <property type="project" value="TreeGrafter"/>
</dbReference>
<evidence type="ECO:0000313" key="3">
    <source>
        <dbReference type="EMBL" id="TRY71002.1"/>
    </source>
</evidence>
<evidence type="ECO:0008006" key="5">
    <source>
        <dbReference type="Google" id="ProtNLM"/>
    </source>
</evidence>
<dbReference type="PANTHER" id="PTHR24104">
    <property type="entry name" value="E3 UBIQUITIN-PROTEIN LIGASE NHLRC1-RELATED"/>
    <property type="match status" value="1"/>
</dbReference>
<keyword evidence="1" id="KW-0677">Repeat</keyword>
<dbReference type="Pfam" id="PF01436">
    <property type="entry name" value="NHL"/>
    <property type="match status" value="1"/>
</dbReference>
<proteinExistence type="predicted"/>
<comment type="caution">
    <text evidence="3">The sequence shown here is derived from an EMBL/GenBank/DDBJ whole genome shotgun (WGS) entry which is preliminary data.</text>
</comment>
<evidence type="ECO:0000256" key="2">
    <source>
        <dbReference type="PROSITE-ProRule" id="PRU00504"/>
    </source>
</evidence>
<organism evidence="3 4">
    <name type="scientific">Tigriopus californicus</name>
    <name type="common">Marine copepod</name>
    <dbReference type="NCBI Taxonomy" id="6832"/>
    <lineage>
        <taxon>Eukaryota</taxon>
        <taxon>Metazoa</taxon>
        <taxon>Ecdysozoa</taxon>
        <taxon>Arthropoda</taxon>
        <taxon>Crustacea</taxon>
        <taxon>Multicrustacea</taxon>
        <taxon>Hexanauplia</taxon>
        <taxon>Copepoda</taxon>
        <taxon>Harpacticoida</taxon>
        <taxon>Harpacticidae</taxon>
        <taxon>Tigriopus</taxon>
    </lineage>
</organism>
<evidence type="ECO:0000256" key="1">
    <source>
        <dbReference type="ARBA" id="ARBA00022737"/>
    </source>
</evidence>
<dbReference type="GO" id="GO:0008270">
    <property type="term" value="F:zinc ion binding"/>
    <property type="evidence" value="ECO:0007669"/>
    <property type="project" value="UniProtKB-KW"/>
</dbReference>
<sequence length="366" mass="40850">MRNVILDARMFCREMELTERLNANNNTNNTNNSSMVSSLLPEEHPSPTLDLIKASNESDRVPTLKELLKTFPNPIQGRSVHFLPATLIWSVPVEYPMGICVLADNRLLLTQSQANAVQLRDRASGRILATIGLPEGQTWKRPSDVVALADGRFGVRDDFGIRIFDDEGGFIMKVGDERLGRCYGLAADGKGHMLTLNTNAFGFPEKNVTAKGQTDLLYIDINTGSIVRQVELCDIIANAALSKCRFLHCRGSKIYVVDLGLDQVYVLDSLKTWVRKFGSSGKFFGQFADPAGLVTDRKGVTMVADSRNHRVQIFDRLRNFIGFVKFDVPIKRPSAIYLDYENEGQPVLYVLNLWGKTAAKYLISMP</sequence>